<evidence type="ECO:0000313" key="3">
    <source>
        <dbReference type="Proteomes" id="UP001142374"/>
    </source>
</evidence>
<keyword evidence="3" id="KW-1185">Reference proteome</keyword>
<keyword evidence="1" id="KW-0732">Signal</keyword>
<feature type="signal peptide" evidence="1">
    <location>
        <begin position="1"/>
        <end position="31"/>
    </location>
</feature>
<evidence type="ECO:0000313" key="2">
    <source>
        <dbReference type="EMBL" id="MCQ8771252.1"/>
    </source>
</evidence>
<protein>
    <recommendedName>
        <fullName evidence="4">Secreted protein</fullName>
    </recommendedName>
</protein>
<reference evidence="2" key="1">
    <citation type="submission" date="2022-06" db="EMBL/GenBank/DDBJ databases">
        <title>WGS of actinobacteria.</title>
        <authorList>
            <person name="Thawai C."/>
        </authorList>
    </citation>
    <scope>NUCLEOTIDE SEQUENCE</scope>
    <source>
        <strain evidence="2">AA8</strain>
    </source>
</reference>
<proteinExistence type="predicted"/>
<evidence type="ECO:0000256" key="1">
    <source>
        <dbReference type="SAM" id="SignalP"/>
    </source>
</evidence>
<dbReference type="RefSeq" id="WP_168092413.1">
    <property type="nucleotide sequence ID" value="NZ_JAATER010000071.1"/>
</dbReference>
<gene>
    <name evidence="2" type="ORF">NQU55_15975</name>
</gene>
<dbReference type="InterPro" id="IPR006311">
    <property type="entry name" value="TAT_signal"/>
</dbReference>
<sequence>MKATVRRVLTAFAATALLTAGSAAMAAPAHAEVHATVLDVIGAEANGAIALLTPDGTTLLALPNPLSPLV</sequence>
<evidence type="ECO:0008006" key="4">
    <source>
        <dbReference type="Google" id="ProtNLM"/>
    </source>
</evidence>
<dbReference type="PROSITE" id="PS51318">
    <property type="entry name" value="TAT"/>
    <property type="match status" value="1"/>
</dbReference>
<feature type="chain" id="PRO_5040979413" description="Secreted protein" evidence="1">
    <location>
        <begin position="32"/>
        <end position="70"/>
    </location>
</feature>
<accession>A0A9X2RLU0</accession>
<organism evidence="2 3">
    <name type="scientific">Streptomyces telluris</name>
    <dbReference type="NCBI Taxonomy" id="2720021"/>
    <lineage>
        <taxon>Bacteria</taxon>
        <taxon>Bacillati</taxon>
        <taxon>Actinomycetota</taxon>
        <taxon>Actinomycetes</taxon>
        <taxon>Kitasatosporales</taxon>
        <taxon>Streptomycetaceae</taxon>
        <taxon>Streptomyces</taxon>
    </lineage>
</organism>
<comment type="caution">
    <text evidence="2">The sequence shown here is derived from an EMBL/GenBank/DDBJ whole genome shotgun (WGS) entry which is preliminary data.</text>
</comment>
<dbReference type="Proteomes" id="UP001142374">
    <property type="component" value="Unassembled WGS sequence"/>
</dbReference>
<name>A0A9X2RLU0_9ACTN</name>
<dbReference type="EMBL" id="JANIID010000013">
    <property type="protein sequence ID" value="MCQ8771252.1"/>
    <property type="molecule type" value="Genomic_DNA"/>
</dbReference>
<dbReference type="AlphaFoldDB" id="A0A9X2RLU0"/>